<evidence type="ECO:0008006" key="3">
    <source>
        <dbReference type="Google" id="ProtNLM"/>
    </source>
</evidence>
<protein>
    <recommendedName>
        <fullName evidence="3">DUF1272 domain-containing protein</fullName>
    </recommendedName>
</protein>
<accession>A0A7W5B9T3</accession>
<dbReference type="InterPro" id="IPR010696">
    <property type="entry name" value="DUF1272"/>
</dbReference>
<keyword evidence="2" id="KW-1185">Reference proteome</keyword>
<proteinExistence type="predicted"/>
<dbReference type="AlphaFoldDB" id="A0A7W5B9T3"/>
<dbReference type="RefSeq" id="WP_183441050.1">
    <property type="nucleotide sequence ID" value="NZ_JACHXD010000005.1"/>
</dbReference>
<evidence type="ECO:0000313" key="1">
    <source>
        <dbReference type="EMBL" id="MBB3119207.1"/>
    </source>
</evidence>
<comment type="caution">
    <text evidence="1">The sequence shown here is derived from an EMBL/GenBank/DDBJ whole genome shotgun (WGS) entry which is preliminary data.</text>
</comment>
<evidence type="ECO:0000313" key="2">
    <source>
        <dbReference type="Proteomes" id="UP000541535"/>
    </source>
</evidence>
<gene>
    <name evidence="1" type="ORF">FHS03_002258</name>
</gene>
<sequence>MLELRPSCEHCNKALPPASTEARICTYECTFCADCAENLLSNVCPNCGGGFVPRPVRPASNWKGNNYLGADPASTTVKHRPVNFEEHARIVAAQNGLPPEQR</sequence>
<dbReference type="Pfam" id="PF06906">
    <property type="entry name" value="DUF1272"/>
    <property type="match status" value="1"/>
</dbReference>
<organism evidence="1 2">
    <name type="scientific">Pseudoduganella violacea</name>
    <dbReference type="NCBI Taxonomy" id="1715466"/>
    <lineage>
        <taxon>Bacteria</taxon>
        <taxon>Pseudomonadati</taxon>
        <taxon>Pseudomonadota</taxon>
        <taxon>Betaproteobacteria</taxon>
        <taxon>Burkholderiales</taxon>
        <taxon>Oxalobacteraceae</taxon>
        <taxon>Telluria group</taxon>
        <taxon>Pseudoduganella</taxon>
    </lineage>
</organism>
<dbReference type="Proteomes" id="UP000541535">
    <property type="component" value="Unassembled WGS sequence"/>
</dbReference>
<dbReference type="EMBL" id="JACHXD010000005">
    <property type="protein sequence ID" value="MBB3119207.1"/>
    <property type="molecule type" value="Genomic_DNA"/>
</dbReference>
<name>A0A7W5B9T3_9BURK</name>
<reference evidence="1 2" key="1">
    <citation type="submission" date="2020-08" db="EMBL/GenBank/DDBJ databases">
        <title>Genomic Encyclopedia of Type Strains, Phase III (KMG-III): the genomes of soil and plant-associated and newly described type strains.</title>
        <authorList>
            <person name="Whitman W."/>
        </authorList>
    </citation>
    <scope>NUCLEOTIDE SEQUENCE [LARGE SCALE GENOMIC DNA]</scope>
    <source>
        <strain evidence="1 2">CECT 8897</strain>
    </source>
</reference>